<evidence type="ECO:0000259" key="1">
    <source>
        <dbReference type="Pfam" id="PF07992"/>
    </source>
</evidence>
<dbReference type="InterPro" id="IPR006004">
    <property type="entry name" value="SudA-like"/>
</dbReference>
<name>A0A1H4CPB7_9FIRM</name>
<dbReference type="Gene3D" id="1.10.1060.10">
    <property type="entry name" value="Alpha-helical ferredoxin"/>
    <property type="match status" value="1"/>
</dbReference>
<dbReference type="PANTHER" id="PTHR42783:SF3">
    <property type="entry name" value="GLUTAMATE SYNTHASE [NADPH] SMALL CHAIN-RELATED"/>
    <property type="match status" value="1"/>
</dbReference>
<gene>
    <name evidence="3" type="ORF">SAMN04515656_11653</name>
</gene>
<evidence type="ECO:0000259" key="2">
    <source>
        <dbReference type="Pfam" id="PF14691"/>
    </source>
</evidence>
<sequence>EAEAVSEAERCLNCKKPKCVAGCPVSIDIPRFVGHVAERNFEEAAKTIAEASALPAVCGRVCPQESQCEGQCILGIKGEPVSIGKLERFVADWAMAHHIVPTVTAEPKDKKIAVIGSGPAGLTCAGDLAKMGYTVTIFEALHEAGGVLVYGIPEFRLPKEAVVAKEVENVKKLGVKIETDVVIGKATTIDELMNDEGFDAVFIGSGAGLPKFMGIPGEQANGVFSANEYLTRNNLMKAFKDYDTPIHRGHKVAVVGGGNVAMDAARTALRLGADTYIVYRRSEVELPARVEEVHHAKEEGIQFHLLTNPKEILVGEDGWVTGLRCVKMELGEPDNSGRRRPVEIPGSEYDIDVDTVIMSLGTSPNPLISSTTAGLDTNRWQCIVAEDGTGQTSREGIYAGGDAVSGAATVILAMGAGKEAAAAIDGYLSKS</sequence>
<dbReference type="EMBL" id="FNRK01000016">
    <property type="protein sequence ID" value="SEA61942.1"/>
    <property type="molecule type" value="Genomic_DNA"/>
</dbReference>
<proteinExistence type="predicted"/>
<reference evidence="3 4" key="1">
    <citation type="submission" date="2016-10" db="EMBL/GenBank/DDBJ databases">
        <authorList>
            <person name="de Groot N.N."/>
        </authorList>
    </citation>
    <scope>NUCLEOTIDE SEQUENCE [LARGE SCALE GENOMIC DNA]</scope>
    <source>
        <strain evidence="3 4">SR12</strain>
    </source>
</reference>
<dbReference type="NCBIfam" id="TIGR01316">
    <property type="entry name" value="gltA"/>
    <property type="match status" value="1"/>
</dbReference>
<protein>
    <submittedName>
        <fullName evidence="3">Glutamate synthase (NADPH/NADH) small chain</fullName>
    </submittedName>
</protein>
<dbReference type="InterPro" id="IPR009051">
    <property type="entry name" value="Helical_ferredxn"/>
</dbReference>
<dbReference type="GO" id="GO:0051536">
    <property type="term" value="F:iron-sulfur cluster binding"/>
    <property type="evidence" value="ECO:0007669"/>
    <property type="project" value="InterPro"/>
</dbReference>
<dbReference type="InterPro" id="IPR036188">
    <property type="entry name" value="FAD/NAD-bd_sf"/>
</dbReference>
<dbReference type="InterPro" id="IPR023753">
    <property type="entry name" value="FAD/NAD-binding_dom"/>
</dbReference>
<dbReference type="OrthoDB" id="9803192at2"/>
<dbReference type="Pfam" id="PF07992">
    <property type="entry name" value="Pyr_redox_2"/>
    <property type="match status" value="1"/>
</dbReference>
<feature type="domain" description="Dihydroprymidine dehydrogenase" evidence="2">
    <location>
        <begin position="2"/>
        <end position="98"/>
    </location>
</feature>
<dbReference type="Gene3D" id="3.50.50.60">
    <property type="entry name" value="FAD/NAD(P)-binding domain"/>
    <property type="match status" value="2"/>
</dbReference>
<accession>A0A1H4CPB7</accession>
<organism evidence="3 4">
    <name type="scientific">Eubacterium aggregans</name>
    <dbReference type="NCBI Taxonomy" id="81409"/>
    <lineage>
        <taxon>Bacteria</taxon>
        <taxon>Bacillati</taxon>
        <taxon>Bacillota</taxon>
        <taxon>Clostridia</taxon>
        <taxon>Eubacteriales</taxon>
        <taxon>Eubacteriaceae</taxon>
        <taxon>Eubacterium</taxon>
    </lineage>
</organism>
<feature type="domain" description="FAD/NAD(P)-binding" evidence="1">
    <location>
        <begin position="111"/>
        <end position="417"/>
    </location>
</feature>
<dbReference type="AlphaFoldDB" id="A0A1H4CPB7"/>
<evidence type="ECO:0000313" key="4">
    <source>
        <dbReference type="Proteomes" id="UP000199394"/>
    </source>
</evidence>
<evidence type="ECO:0000313" key="3">
    <source>
        <dbReference type="EMBL" id="SEA61942.1"/>
    </source>
</evidence>
<dbReference type="Proteomes" id="UP000199394">
    <property type="component" value="Unassembled WGS sequence"/>
</dbReference>
<dbReference type="SUPFAM" id="SSF46548">
    <property type="entry name" value="alpha-helical ferredoxin"/>
    <property type="match status" value="1"/>
</dbReference>
<dbReference type="SUPFAM" id="SSF51971">
    <property type="entry name" value="Nucleotide-binding domain"/>
    <property type="match status" value="1"/>
</dbReference>
<dbReference type="RefSeq" id="WP_090308242.1">
    <property type="nucleotide sequence ID" value="NZ_FNRK01000016.1"/>
</dbReference>
<keyword evidence="4" id="KW-1185">Reference proteome</keyword>
<dbReference type="InterPro" id="IPR028261">
    <property type="entry name" value="DPD_II"/>
</dbReference>
<dbReference type="GO" id="GO:0016491">
    <property type="term" value="F:oxidoreductase activity"/>
    <property type="evidence" value="ECO:0007669"/>
    <property type="project" value="InterPro"/>
</dbReference>
<dbReference type="PRINTS" id="PR00411">
    <property type="entry name" value="PNDRDTASEI"/>
</dbReference>
<dbReference type="Pfam" id="PF14691">
    <property type="entry name" value="Fer4_20"/>
    <property type="match status" value="1"/>
</dbReference>
<dbReference type="STRING" id="81409.SAMN04515656_11653"/>
<feature type="non-terminal residue" evidence="3">
    <location>
        <position position="1"/>
    </location>
</feature>
<dbReference type="PANTHER" id="PTHR42783">
    <property type="entry name" value="GLUTAMATE SYNTHASE [NADPH] SMALL CHAIN"/>
    <property type="match status" value="1"/>
</dbReference>
<dbReference type="PRINTS" id="PR00368">
    <property type="entry name" value="FADPNR"/>
</dbReference>